<evidence type="ECO:0000256" key="2">
    <source>
        <dbReference type="ARBA" id="ARBA00009773"/>
    </source>
</evidence>
<dbReference type="GO" id="GO:0005886">
    <property type="term" value="C:plasma membrane"/>
    <property type="evidence" value="ECO:0007669"/>
    <property type="project" value="UniProtKB-SubCell"/>
</dbReference>
<comment type="subcellular location">
    <subcellularLocation>
        <location evidence="1">Cell membrane</location>
        <topology evidence="1">Multi-pass membrane protein</topology>
    </subcellularLocation>
</comment>
<evidence type="ECO:0000256" key="5">
    <source>
        <dbReference type="ARBA" id="ARBA00022692"/>
    </source>
</evidence>
<evidence type="ECO:0000256" key="7">
    <source>
        <dbReference type="ARBA" id="ARBA00023136"/>
    </source>
</evidence>
<feature type="transmembrane region" description="Helical" evidence="8">
    <location>
        <begin position="78"/>
        <end position="100"/>
    </location>
</feature>
<feature type="transmembrane region" description="Helical" evidence="8">
    <location>
        <begin position="264"/>
        <end position="289"/>
    </location>
</feature>
<protein>
    <submittedName>
        <fullName evidence="9">AI-2E family transporter</fullName>
    </submittedName>
</protein>
<dbReference type="EMBL" id="PPWZ01000069">
    <property type="protein sequence ID" value="POH36257.1"/>
    <property type="molecule type" value="Genomic_DNA"/>
</dbReference>
<accession>A0A2P4R4S4</accession>
<organism evidence="9">
    <name type="scientific">Companilactobacillus formosensis</name>
    <dbReference type="NCBI Taxonomy" id="1617889"/>
    <lineage>
        <taxon>Bacteria</taxon>
        <taxon>Bacillati</taxon>
        <taxon>Bacillota</taxon>
        <taxon>Bacilli</taxon>
        <taxon>Lactobacillales</taxon>
        <taxon>Lactobacillaceae</taxon>
        <taxon>Companilactobacillus</taxon>
    </lineage>
</organism>
<feature type="transmembrane region" description="Helical" evidence="8">
    <location>
        <begin position="296"/>
        <end position="315"/>
    </location>
</feature>
<feature type="transmembrane region" description="Helical" evidence="8">
    <location>
        <begin position="12"/>
        <end position="32"/>
    </location>
</feature>
<name>A0A2P4R4S4_9LACO</name>
<keyword evidence="7 8" id="KW-0472">Membrane</keyword>
<feature type="transmembrane region" description="Helical" evidence="8">
    <location>
        <begin position="237"/>
        <end position="258"/>
    </location>
</feature>
<sequence length="373" mass="40913">MEIKPKNIFKYVLVGVLVLFLLIYPVEIYQILLRGLNILMPLILGAVLAYTLNILCVRIEKHLFPNTTKKWLHNSRRGVAILLTLVIIALVMTIVFRLVIPQFLGALAAFFKSIPALITDISKIAKDLNSHSAVPDQLKSIDINWTSIQSKVMKYLTSGVGGIFGSTFKIVVGVAKGIFNFILAFTFAIYILATKENLGRQFNKASRAFMKSKHLQRFRYVLKVTNQMFSSFIAGQVTEAIILGTLCALGMIIFRFPYALPVGAFVGVTSLVPILGAWVGGAVGFLLIVVDSPVKAILFVIFILVLQQLESNLIYPRVVGTSIGLPGIWVLASITIGGGIAGIIGMLLGVPIAATIYQLFKNETNRRLSSQND</sequence>
<evidence type="ECO:0000256" key="1">
    <source>
        <dbReference type="ARBA" id="ARBA00004651"/>
    </source>
</evidence>
<evidence type="ECO:0000256" key="4">
    <source>
        <dbReference type="ARBA" id="ARBA00022475"/>
    </source>
</evidence>
<keyword evidence="3" id="KW-0813">Transport</keyword>
<dbReference type="AlphaFoldDB" id="A0A2P4R4S4"/>
<keyword evidence="4" id="KW-1003">Cell membrane</keyword>
<evidence type="ECO:0000256" key="8">
    <source>
        <dbReference type="SAM" id="Phobius"/>
    </source>
</evidence>
<feature type="transmembrane region" description="Helical" evidence="8">
    <location>
        <begin position="38"/>
        <end position="57"/>
    </location>
</feature>
<dbReference type="GO" id="GO:0055085">
    <property type="term" value="P:transmembrane transport"/>
    <property type="evidence" value="ECO:0007669"/>
    <property type="project" value="TreeGrafter"/>
</dbReference>
<dbReference type="PANTHER" id="PTHR21716">
    <property type="entry name" value="TRANSMEMBRANE PROTEIN"/>
    <property type="match status" value="1"/>
</dbReference>
<evidence type="ECO:0000256" key="3">
    <source>
        <dbReference type="ARBA" id="ARBA00022448"/>
    </source>
</evidence>
<reference evidence="9" key="1">
    <citation type="submission" date="2018-01" db="EMBL/GenBank/DDBJ databases">
        <title>Genome sequnecing of Lactobacillus formosensis KACC 18721.</title>
        <authorList>
            <person name="Kim S.-J."/>
            <person name="Heo J."/>
        </authorList>
    </citation>
    <scope>NUCLEOTIDE SEQUENCE</scope>
    <source>
        <strain evidence="9">KACC 18721</strain>
    </source>
</reference>
<evidence type="ECO:0000313" key="9">
    <source>
        <dbReference type="EMBL" id="POH36257.1"/>
    </source>
</evidence>
<dbReference type="PANTHER" id="PTHR21716:SF53">
    <property type="entry name" value="PERMEASE PERM-RELATED"/>
    <property type="match status" value="1"/>
</dbReference>
<comment type="caution">
    <text evidence="9">The sequence shown here is derived from an EMBL/GenBank/DDBJ whole genome shotgun (WGS) entry which is preliminary data.</text>
</comment>
<keyword evidence="5 8" id="KW-0812">Transmembrane</keyword>
<dbReference type="Pfam" id="PF01594">
    <property type="entry name" value="AI-2E_transport"/>
    <property type="match status" value="1"/>
</dbReference>
<feature type="transmembrane region" description="Helical" evidence="8">
    <location>
        <begin position="170"/>
        <end position="193"/>
    </location>
</feature>
<dbReference type="InterPro" id="IPR002549">
    <property type="entry name" value="AI-2E-like"/>
</dbReference>
<keyword evidence="6 8" id="KW-1133">Transmembrane helix</keyword>
<feature type="transmembrane region" description="Helical" evidence="8">
    <location>
        <begin position="327"/>
        <end position="360"/>
    </location>
</feature>
<proteinExistence type="inferred from homology"/>
<gene>
    <name evidence="9" type="ORF">C2R26_09305</name>
</gene>
<comment type="similarity">
    <text evidence="2">Belongs to the autoinducer-2 exporter (AI-2E) (TC 2.A.86) family.</text>
</comment>
<evidence type="ECO:0000256" key="6">
    <source>
        <dbReference type="ARBA" id="ARBA00022989"/>
    </source>
</evidence>